<dbReference type="PANTHER" id="PTHR24198">
    <property type="entry name" value="ANKYRIN REPEAT AND PROTEIN KINASE DOMAIN-CONTAINING PROTEIN"/>
    <property type="match status" value="1"/>
</dbReference>
<protein>
    <submittedName>
        <fullName evidence="5">Ankyrin repeat domain-containing protein</fullName>
    </submittedName>
</protein>
<dbReference type="Gene3D" id="1.25.40.20">
    <property type="entry name" value="Ankyrin repeat-containing domain"/>
    <property type="match status" value="1"/>
</dbReference>
<dbReference type="SUPFAM" id="SSF48403">
    <property type="entry name" value="Ankyrin repeat"/>
    <property type="match status" value="1"/>
</dbReference>
<keyword evidence="7" id="KW-1185">Reference proteome</keyword>
<evidence type="ECO:0000313" key="7">
    <source>
        <dbReference type="Proteomes" id="UP001240777"/>
    </source>
</evidence>
<reference evidence="4 6" key="3">
    <citation type="journal article" date="2024" name="Syst. Appl. Microbiol.">
        <title>Helicobacter cappadocius sp. nov., from lizards: The first psychrotrophic Helicobacter species.</title>
        <authorList>
            <person name="Aydin F."/>
            <person name="Tarhane S."/>
            <person name="Karakaya E."/>
            <person name="Abay S."/>
            <person name="Kayman T."/>
            <person name="Guran O."/>
            <person name="Bozkurt E."/>
            <person name="Uzum N."/>
            <person name="Avci A."/>
            <person name="Olgun K."/>
            <person name="Jablonski D."/>
            <person name="Guran C."/>
            <person name="Burcin Saticioglu I."/>
        </authorList>
    </citation>
    <scope>NUCLEOTIDE SEQUENCE [LARGE SCALE GENOMIC DNA]</scope>
    <source>
        <strain evidence="4">Faydin-H75</strain>
        <strain evidence="6">faydin-H76</strain>
    </source>
</reference>
<proteinExistence type="predicted"/>
<comment type="caution">
    <text evidence="5">The sequence shown here is derived from an EMBL/GenBank/DDBJ whole genome shotgun (WGS) entry which is preliminary data.</text>
</comment>
<dbReference type="PROSITE" id="PS50088">
    <property type="entry name" value="ANK_REPEAT"/>
    <property type="match status" value="2"/>
</dbReference>
<dbReference type="Pfam" id="PF12796">
    <property type="entry name" value="Ank_2"/>
    <property type="match status" value="1"/>
</dbReference>
<dbReference type="RefSeq" id="WP_305516542.1">
    <property type="nucleotide sequence ID" value="NZ_JAUPEV010000002.1"/>
</dbReference>
<feature type="repeat" description="ANK" evidence="3">
    <location>
        <begin position="141"/>
        <end position="179"/>
    </location>
</feature>
<evidence type="ECO:0000313" key="6">
    <source>
        <dbReference type="Proteomes" id="UP001177258"/>
    </source>
</evidence>
<dbReference type="AlphaFoldDB" id="A0AA90T974"/>
<evidence type="ECO:0000313" key="4">
    <source>
        <dbReference type="EMBL" id="MDO7252699.1"/>
    </source>
</evidence>
<organism evidence="5 6">
    <name type="scientific">Helicobacter cappadocius</name>
    <dbReference type="NCBI Taxonomy" id="3063998"/>
    <lineage>
        <taxon>Bacteria</taxon>
        <taxon>Pseudomonadati</taxon>
        <taxon>Campylobacterota</taxon>
        <taxon>Epsilonproteobacteria</taxon>
        <taxon>Campylobacterales</taxon>
        <taxon>Helicobacteraceae</taxon>
        <taxon>Helicobacter</taxon>
    </lineage>
</organism>
<accession>A0AA90T974</accession>
<dbReference type="InterPro" id="IPR036770">
    <property type="entry name" value="Ankyrin_rpt-contain_sf"/>
</dbReference>
<sequence>MNTDFEEKLKNALCNNDQNFLEHYKNHYDINHSFIDEYNDSLLLYAISDCDSEVYKYLLSRGADLFAKNDLGEGILHSVIFSKKIERLHYLLETYPSIVNMLNDSDNEGSTPILFSIMLKQRSFFDKFLQMGADIHLGDKQDITPLHMACLIKISDSRDNFEIVRSLVESGANFRVKTKQGNYPLALAVNNDFIDIVKYLSSIMYI</sequence>
<evidence type="ECO:0000256" key="2">
    <source>
        <dbReference type="ARBA" id="ARBA00023043"/>
    </source>
</evidence>
<feature type="repeat" description="ANK" evidence="3">
    <location>
        <begin position="38"/>
        <end position="70"/>
    </location>
</feature>
<gene>
    <name evidence="4" type="ORF">Q5I04_02035</name>
    <name evidence="5" type="ORF">Q5I06_02040</name>
</gene>
<evidence type="ECO:0000313" key="5">
    <source>
        <dbReference type="EMBL" id="MDP2538567.1"/>
    </source>
</evidence>
<reference evidence="5 7" key="1">
    <citation type="submission" date="2023-07" db="EMBL/GenBank/DDBJ databases">
        <title>Unpublished Manusciprt.</title>
        <authorList>
            <person name="Aydin F."/>
            <person name="Tarhane S."/>
            <person name="Saticioglu I.B."/>
            <person name="Karakaya E."/>
            <person name="Abay S."/>
            <person name="Guran O."/>
            <person name="Bozkurt E."/>
            <person name="Uzum N."/>
            <person name="Olgun K."/>
            <person name="Jablonski D."/>
        </authorList>
    </citation>
    <scope>NUCLEOTIDE SEQUENCE</scope>
    <source>
        <strain evidence="7">faydin-H75</strain>
        <strain evidence="5">Faydin-H76</strain>
    </source>
</reference>
<name>A0AA90T974_9HELI</name>
<dbReference type="Proteomes" id="UP001240777">
    <property type="component" value="Unassembled WGS sequence"/>
</dbReference>
<dbReference type="SMART" id="SM00248">
    <property type="entry name" value="ANK"/>
    <property type="match status" value="5"/>
</dbReference>
<dbReference type="Proteomes" id="UP001177258">
    <property type="component" value="Unassembled WGS sequence"/>
</dbReference>
<dbReference type="PANTHER" id="PTHR24198:SF165">
    <property type="entry name" value="ANKYRIN REPEAT-CONTAINING PROTEIN-RELATED"/>
    <property type="match status" value="1"/>
</dbReference>
<reference evidence="4" key="2">
    <citation type="submission" date="2023-07" db="EMBL/GenBank/DDBJ databases">
        <authorList>
            <person name="Aydin F."/>
            <person name="Tarhane S."/>
            <person name="Saticioglu I.B."/>
            <person name="Karakaya E."/>
            <person name="Abay S."/>
            <person name="Guran O."/>
            <person name="Bozkurt E."/>
            <person name="Uzum N."/>
            <person name="Olgun K."/>
            <person name="Jablonski D."/>
        </authorList>
    </citation>
    <scope>NUCLEOTIDE SEQUENCE</scope>
    <source>
        <strain evidence="4">Faydin-H75</strain>
    </source>
</reference>
<dbReference type="InterPro" id="IPR002110">
    <property type="entry name" value="Ankyrin_rpt"/>
</dbReference>
<keyword evidence="2 3" id="KW-0040">ANK repeat</keyword>
<evidence type="ECO:0000256" key="3">
    <source>
        <dbReference type="PROSITE-ProRule" id="PRU00023"/>
    </source>
</evidence>
<dbReference type="EMBL" id="JAUYZK010000002">
    <property type="protein sequence ID" value="MDP2538567.1"/>
    <property type="molecule type" value="Genomic_DNA"/>
</dbReference>
<dbReference type="EMBL" id="JAUPEV010000002">
    <property type="protein sequence ID" value="MDO7252699.1"/>
    <property type="molecule type" value="Genomic_DNA"/>
</dbReference>
<keyword evidence="1" id="KW-0677">Repeat</keyword>
<evidence type="ECO:0000256" key="1">
    <source>
        <dbReference type="ARBA" id="ARBA00022737"/>
    </source>
</evidence>